<reference evidence="2 3" key="1">
    <citation type="submission" date="2015-01" db="EMBL/GenBank/DDBJ databases">
        <title>The Genome Sequence of Exophiala xenobiotica CBS118157.</title>
        <authorList>
            <consortium name="The Broad Institute Genomics Platform"/>
            <person name="Cuomo C."/>
            <person name="de Hoog S."/>
            <person name="Gorbushina A."/>
            <person name="Stielow B."/>
            <person name="Teixiera M."/>
            <person name="Abouelleil A."/>
            <person name="Chapman S.B."/>
            <person name="Priest M."/>
            <person name="Young S.K."/>
            <person name="Wortman J."/>
            <person name="Nusbaum C."/>
            <person name="Birren B."/>
        </authorList>
    </citation>
    <scope>NUCLEOTIDE SEQUENCE [LARGE SCALE GENOMIC DNA]</scope>
    <source>
        <strain evidence="2 3">CBS 118157</strain>
    </source>
</reference>
<feature type="region of interest" description="Disordered" evidence="1">
    <location>
        <begin position="152"/>
        <end position="181"/>
    </location>
</feature>
<evidence type="ECO:0000313" key="3">
    <source>
        <dbReference type="Proteomes" id="UP000054342"/>
    </source>
</evidence>
<evidence type="ECO:0000313" key="2">
    <source>
        <dbReference type="EMBL" id="KIW52710.1"/>
    </source>
</evidence>
<dbReference type="OrthoDB" id="10497557at2759"/>
<keyword evidence="3" id="KW-1185">Reference proteome</keyword>
<dbReference type="RefSeq" id="XP_013313294.1">
    <property type="nucleotide sequence ID" value="XM_013457840.1"/>
</dbReference>
<dbReference type="GeneID" id="25330242"/>
<dbReference type="HOGENOM" id="CLU_940208_0_0_1"/>
<evidence type="ECO:0000256" key="1">
    <source>
        <dbReference type="SAM" id="MobiDB-lite"/>
    </source>
</evidence>
<gene>
    <name evidence="2" type="ORF">PV05_08334</name>
</gene>
<dbReference type="AlphaFoldDB" id="A0A0D2EDE7"/>
<proteinExistence type="predicted"/>
<dbReference type="Proteomes" id="UP000054342">
    <property type="component" value="Unassembled WGS sequence"/>
</dbReference>
<organism evidence="2 3">
    <name type="scientific">Exophiala xenobiotica</name>
    <dbReference type="NCBI Taxonomy" id="348802"/>
    <lineage>
        <taxon>Eukaryota</taxon>
        <taxon>Fungi</taxon>
        <taxon>Dikarya</taxon>
        <taxon>Ascomycota</taxon>
        <taxon>Pezizomycotina</taxon>
        <taxon>Eurotiomycetes</taxon>
        <taxon>Chaetothyriomycetidae</taxon>
        <taxon>Chaetothyriales</taxon>
        <taxon>Herpotrichiellaceae</taxon>
        <taxon>Exophiala</taxon>
    </lineage>
</organism>
<accession>A0A0D2EDE7</accession>
<name>A0A0D2EDE7_9EURO</name>
<feature type="compositionally biased region" description="Polar residues" evidence="1">
    <location>
        <begin position="152"/>
        <end position="163"/>
    </location>
</feature>
<sequence length="296" mass="34079">MLDHHDREYVEFWDGVLQLRRTILPGYQTRQQAQSLLDLVETYYSTNERDDLKGLLQALVDYVGLHTYVSLDLLNKDEVLGTMQQIVDGVNIRDLEVLRASPAPEKIDEREESPDAQPHPPTTDPDKKQWVFVCDHCTAYIRQKNDFHKHQQYGTQRSGYNNKRTLDAGTRGRTTRRSQDLESTVATRSNYQTDYDIEKNNYFIVICTKKREDTNPSGPSTTVICTGAIAFRCGPYTMYDDCARTRQKHQLLRVSAGQQVVAQGGSLDGWSTMDPPWDYTWGSWACRRLSFPERSL</sequence>
<protein>
    <submittedName>
        <fullName evidence="2">Uncharacterized protein</fullName>
    </submittedName>
</protein>
<feature type="region of interest" description="Disordered" evidence="1">
    <location>
        <begin position="102"/>
        <end position="127"/>
    </location>
</feature>
<dbReference type="EMBL" id="KN847321">
    <property type="protein sequence ID" value="KIW52710.1"/>
    <property type="molecule type" value="Genomic_DNA"/>
</dbReference>